<dbReference type="AlphaFoldDB" id="A0A699ZWW2"/>
<organism evidence="2 3">
    <name type="scientific">Haematococcus lacustris</name>
    <name type="common">Green alga</name>
    <name type="synonym">Haematococcus pluvialis</name>
    <dbReference type="NCBI Taxonomy" id="44745"/>
    <lineage>
        <taxon>Eukaryota</taxon>
        <taxon>Viridiplantae</taxon>
        <taxon>Chlorophyta</taxon>
        <taxon>core chlorophytes</taxon>
        <taxon>Chlorophyceae</taxon>
        <taxon>CS clade</taxon>
        <taxon>Chlamydomonadales</taxon>
        <taxon>Haematococcaceae</taxon>
        <taxon>Haematococcus</taxon>
    </lineage>
</organism>
<reference evidence="2 3" key="1">
    <citation type="submission" date="2020-02" db="EMBL/GenBank/DDBJ databases">
        <title>Draft genome sequence of Haematococcus lacustris strain NIES-144.</title>
        <authorList>
            <person name="Morimoto D."/>
            <person name="Nakagawa S."/>
            <person name="Yoshida T."/>
            <person name="Sawayama S."/>
        </authorList>
    </citation>
    <scope>NUCLEOTIDE SEQUENCE [LARGE SCALE GENOMIC DNA]</scope>
    <source>
        <strain evidence="2 3">NIES-144</strain>
    </source>
</reference>
<sequence>MNDDVLQLAGPAYTSQEQPGSHALKLPPPSEALAKQLSQSRRCVLGSQLRSFVSALDSGNSLESADDELDKLAVNSYVCLAQALRDLFARQEEAFALKMISTTCHNKGRSIAPGYAPAKEP</sequence>
<keyword evidence="3" id="KW-1185">Reference proteome</keyword>
<dbReference type="Proteomes" id="UP000485058">
    <property type="component" value="Unassembled WGS sequence"/>
</dbReference>
<proteinExistence type="predicted"/>
<evidence type="ECO:0000313" key="2">
    <source>
        <dbReference type="EMBL" id="GFH20422.1"/>
    </source>
</evidence>
<name>A0A699ZWW2_HAELA</name>
<feature type="region of interest" description="Disordered" evidence="1">
    <location>
        <begin position="1"/>
        <end position="28"/>
    </location>
</feature>
<evidence type="ECO:0000313" key="3">
    <source>
        <dbReference type="Proteomes" id="UP000485058"/>
    </source>
</evidence>
<gene>
    <name evidence="2" type="ORF">HaLaN_17537</name>
</gene>
<comment type="caution">
    <text evidence="2">The sequence shown here is derived from an EMBL/GenBank/DDBJ whole genome shotgun (WGS) entry which is preliminary data.</text>
</comment>
<protein>
    <submittedName>
        <fullName evidence="2">Uncharacterized protein</fullName>
    </submittedName>
</protein>
<accession>A0A699ZWW2</accession>
<evidence type="ECO:0000256" key="1">
    <source>
        <dbReference type="SAM" id="MobiDB-lite"/>
    </source>
</evidence>
<dbReference type="EMBL" id="BLLF01001630">
    <property type="protein sequence ID" value="GFH20422.1"/>
    <property type="molecule type" value="Genomic_DNA"/>
</dbReference>